<organism evidence="4 5">
    <name type="scientific">Pseudobutyrivibrio ruminis</name>
    <dbReference type="NCBI Taxonomy" id="46206"/>
    <lineage>
        <taxon>Bacteria</taxon>
        <taxon>Bacillati</taxon>
        <taxon>Bacillota</taxon>
        <taxon>Clostridia</taxon>
        <taxon>Lachnospirales</taxon>
        <taxon>Lachnospiraceae</taxon>
        <taxon>Pseudobutyrivibrio</taxon>
    </lineage>
</organism>
<protein>
    <submittedName>
        <fullName evidence="4">Transglutaminase domain-containing protein</fullName>
    </submittedName>
</protein>
<gene>
    <name evidence="4" type="ORF">E7272_04465</name>
</gene>
<dbReference type="Proteomes" id="UP000766246">
    <property type="component" value="Unassembled WGS sequence"/>
</dbReference>
<feature type="domain" description="Transglutaminase-like" evidence="3">
    <location>
        <begin position="404"/>
        <end position="490"/>
    </location>
</feature>
<dbReference type="Pfam" id="PF01841">
    <property type="entry name" value="Transglut_core"/>
    <property type="match status" value="1"/>
</dbReference>
<name>A0A927YLR0_9FIRM</name>
<evidence type="ECO:0000256" key="2">
    <source>
        <dbReference type="SAM" id="SignalP"/>
    </source>
</evidence>
<evidence type="ECO:0000313" key="5">
    <source>
        <dbReference type="Proteomes" id="UP000766246"/>
    </source>
</evidence>
<reference evidence="4" key="1">
    <citation type="submission" date="2019-04" db="EMBL/GenBank/DDBJ databases">
        <title>Evolution of Biomass-Degrading Anaerobic Consortia Revealed by Metagenomics.</title>
        <authorList>
            <person name="Peng X."/>
        </authorList>
    </citation>
    <scope>NUCLEOTIDE SEQUENCE</scope>
    <source>
        <strain evidence="4">SIG311</strain>
    </source>
</reference>
<dbReference type="Gene3D" id="3.10.620.30">
    <property type="match status" value="1"/>
</dbReference>
<dbReference type="SUPFAM" id="SSF54001">
    <property type="entry name" value="Cysteine proteinases"/>
    <property type="match status" value="1"/>
</dbReference>
<evidence type="ECO:0000259" key="3">
    <source>
        <dbReference type="Pfam" id="PF01841"/>
    </source>
</evidence>
<evidence type="ECO:0000256" key="1">
    <source>
        <dbReference type="SAM" id="MobiDB-lite"/>
    </source>
</evidence>
<proteinExistence type="predicted"/>
<comment type="caution">
    <text evidence="4">The sequence shown here is derived from an EMBL/GenBank/DDBJ whole genome shotgun (WGS) entry which is preliminary data.</text>
</comment>
<feature type="region of interest" description="Disordered" evidence="1">
    <location>
        <begin position="46"/>
        <end position="96"/>
    </location>
</feature>
<sequence>MKKRIIALFMAAVMMMGTPMPVNAAEVETTEQGDSLEREFIDNFFKKDSENTEQEEEASTEEKELEDVSEEELETEEVEEEETVKEEAEEESKEEAINKVESIKLVDWNADKKPLDSVNVTESKYEGDYRNYDTSAGVTYQVVGIVMYDAEDNQVSVSDANTEASNVTYKVVKKAEDSYEEVSEEASPVKLVREDGQFECLVDGKTASENEFYLQATLNASEYTEECTVTVPIVVAENPSASFVEPTTYCATKEEAYAAVRDIITNRVNKLEDYRASNYRSYQDGAYVYDRIAVAADAVADSELSLLEICDFYEEREDMNAWEGDYILGYIGSNNAVDFAYYNPSIYTENDEVLQQVTTEDVTYNVYEIYLPVMTTKSQEEAVDKKIEELKATVFEGYDLWLNEDKIKAIYDYLTETVSDDVDVDGTNPTYHTAYSVLVDGIGTADAYALAFTRLSRELGVKSRAIMGVDSGAHAYNIVELDEGYWYFLDCSAGIYLTGTSFERAEELERYSDERFVKNYLKLVVKDNLLGAAVKDISVSAVKSLTDSTVAINPTGFDKWADAVKFINTQNKNYVYTIKLNKDVEVTGKLTFPKAALVKVTSDPNAKKKITYSGDIAPSCDVAFSNVSLATENKKAKLVAGTHKVEFNNVTSNEFATVTSTGAGQLVLTNSKVVSTGAISLSNLKMAGGQLISNTAGITVSNLADLTGAKIDVKTTVSFKNIISNDGNNSITYGTDYKNAFNITGTINADKTPSQMQVSVGSKKINVSTYALSIVPKYLSANGYKDAKQYENKTIVTAKQVPACYVVIGKSGSTIKHALRKSHDALVLDLNPDRAVELIENGNITLGRFDTLTEAVNEIVKTGNATKSYKLKIYTDVATKADKKPSTELDNLIIPANAKDVTIESANGVYGLKLNNTITLKTDLTLTNIKLEDNIAKNGKNVKLNFNLGKSKLTLNNVTVNKDSDRIGRIFGNSVTGTSALILNGAGSLNSDNKLNLIVTGNLENVGEVNLKSSSLAVLGKTNIGLMTCKGIDLPRVFVGSANVTTKKVDGQVIVTSVKSNVTINEIYSEILRSENARNLAFSLIYYSGKNILNEIDGYDASMFTRAKAGFQILKGVKVSEKLITYVDDFEKIPETYVDRKKNGALYLVDPATGDPRYELRLKNNPKVDSLSYKHIAYFDTLKEAVNEINAIKDPNATYDIHVNNKDIKNYEPLPMPKAGCAKGLIIGKINRAENYYLTNTSINPTCNLYFYHSHIYTKKPLSFNIGTHALHILNSYFINEYDWKRYEMDLEKDTGTSIIKSITGAGETKVNKDGTKPTVLLGTALTLTGSFTKVGCLQLGDTDVCTDGQLYCMGAVSVGEVKYSWSSECDLIGGSDITVSRNKVTKVTSKINIINGIQGFKTVSNDVPKPLNIELGLKYKGVDDFSIEQLNEKELQDYLNLSLSDSLLNGDKLSYELFKTKNAMFKDKDGNLLFKTANRKENEIIRKGDKFYCNTKALQTVPGYTVKNASGETAGTFINYADAVATINNVLPSATKYTIIANKEDATKQHKAETYTIPSAKKAPQFELQGDGMELNYLGRAGMNLNVGNNQKVIVDNIKFKADKTGKKPVNITVGKSSEFKASNTTIDNLNNITGKSSAEKGVVTFSPTQLYSGTINANVKATGLNKINKK</sequence>
<feature type="signal peptide" evidence="2">
    <location>
        <begin position="1"/>
        <end position="24"/>
    </location>
</feature>
<keyword evidence="2" id="KW-0732">Signal</keyword>
<feature type="compositionally biased region" description="Acidic residues" evidence="1">
    <location>
        <begin position="51"/>
        <end position="93"/>
    </location>
</feature>
<feature type="chain" id="PRO_5037794012" evidence="2">
    <location>
        <begin position="25"/>
        <end position="1672"/>
    </location>
</feature>
<evidence type="ECO:0000313" key="4">
    <source>
        <dbReference type="EMBL" id="MBE5919079.1"/>
    </source>
</evidence>
<dbReference type="InterPro" id="IPR038765">
    <property type="entry name" value="Papain-like_cys_pep_sf"/>
</dbReference>
<dbReference type="EMBL" id="SVER01000009">
    <property type="protein sequence ID" value="MBE5919079.1"/>
    <property type="molecule type" value="Genomic_DNA"/>
</dbReference>
<dbReference type="InterPro" id="IPR002931">
    <property type="entry name" value="Transglutaminase-like"/>
</dbReference>
<accession>A0A927YLR0</accession>